<organism evidence="2 3">
    <name type="scientific">Portunus trituberculatus</name>
    <name type="common">Swimming crab</name>
    <name type="synonym">Neptunus trituberculatus</name>
    <dbReference type="NCBI Taxonomy" id="210409"/>
    <lineage>
        <taxon>Eukaryota</taxon>
        <taxon>Metazoa</taxon>
        <taxon>Ecdysozoa</taxon>
        <taxon>Arthropoda</taxon>
        <taxon>Crustacea</taxon>
        <taxon>Multicrustacea</taxon>
        <taxon>Malacostraca</taxon>
        <taxon>Eumalacostraca</taxon>
        <taxon>Eucarida</taxon>
        <taxon>Decapoda</taxon>
        <taxon>Pleocyemata</taxon>
        <taxon>Brachyura</taxon>
        <taxon>Eubrachyura</taxon>
        <taxon>Portunoidea</taxon>
        <taxon>Portunidae</taxon>
        <taxon>Portuninae</taxon>
        <taxon>Portunus</taxon>
    </lineage>
</organism>
<evidence type="ECO:0000313" key="3">
    <source>
        <dbReference type="Proteomes" id="UP000324222"/>
    </source>
</evidence>
<keyword evidence="3" id="KW-1185">Reference proteome</keyword>
<reference evidence="2 3" key="1">
    <citation type="submission" date="2019-05" db="EMBL/GenBank/DDBJ databases">
        <title>Another draft genome of Portunus trituberculatus and its Hox gene families provides insights of decapod evolution.</title>
        <authorList>
            <person name="Jeong J.-H."/>
            <person name="Song I."/>
            <person name="Kim S."/>
            <person name="Choi T."/>
            <person name="Kim D."/>
            <person name="Ryu S."/>
            <person name="Kim W."/>
        </authorList>
    </citation>
    <scope>NUCLEOTIDE SEQUENCE [LARGE SCALE GENOMIC DNA]</scope>
    <source>
        <tissue evidence="2">Muscle</tissue>
    </source>
</reference>
<dbReference type="EMBL" id="VSRR010049822">
    <property type="protein sequence ID" value="MPC78963.1"/>
    <property type="molecule type" value="Genomic_DNA"/>
</dbReference>
<evidence type="ECO:0000256" key="1">
    <source>
        <dbReference type="SAM" id="MobiDB-lite"/>
    </source>
</evidence>
<comment type="caution">
    <text evidence="2">The sequence shown here is derived from an EMBL/GenBank/DDBJ whole genome shotgun (WGS) entry which is preliminary data.</text>
</comment>
<accession>A0A5B7I9I8</accession>
<gene>
    <name evidence="2" type="ORF">E2C01_073473</name>
</gene>
<dbReference type="AlphaFoldDB" id="A0A5B7I9I8"/>
<dbReference type="Proteomes" id="UP000324222">
    <property type="component" value="Unassembled WGS sequence"/>
</dbReference>
<name>A0A5B7I9I8_PORTR</name>
<evidence type="ECO:0000313" key="2">
    <source>
        <dbReference type="EMBL" id="MPC78963.1"/>
    </source>
</evidence>
<feature type="compositionally biased region" description="Polar residues" evidence="1">
    <location>
        <begin position="64"/>
        <end position="80"/>
    </location>
</feature>
<proteinExistence type="predicted"/>
<sequence length="106" mass="11890">MDHYPAMPCCGEREATSARQLVDVVSTYSEISIVTIPMERRWCVGGFARFTGRDLLAFYLIQSSRQTQQSEDSTHASTTAEVRDASQLRIVKTVRCALCSLKRCVP</sequence>
<feature type="region of interest" description="Disordered" evidence="1">
    <location>
        <begin position="64"/>
        <end position="83"/>
    </location>
</feature>
<protein>
    <submittedName>
        <fullName evidence="2">Uncharacterized protein</fullName>
    </submittedName>
</protein>